<organism evidence="3 4">
    <name type="scientific">Eubacterium ventriosum</name>
    <dbReference type="NCBI Taxonomy" id="39496"/>
    <lineage>
        <taxon>Bacteria</taxon>
        <taxon>Bacillati</taxon>
        <taxon>Bacillota</taxon>
        <taxon>Clostridia</taxon>
        <taxon>Eubacteriales</taxon>
        <taxon>Eubacteriaceae</taxon>
        <taxon>Eubacterium</taxon>
    </lineage>
</organism>
<feature type="transmembrane region" description="Helical" evidence="1">
    <location>
        <begin position="6"/>
        <end position="25"/>
    </location>
</feature>
<proteinExistence type="predicted"/>
<protein>
    <submittedName>
        <fullName evidence="3">GHKL domain-containing protein</fullName>
    </submittedName>
</protein>
<feature type="transmembrane region" description="Helical" evidence="1">
    <location>
        <begin position="90"/>
        <end position="111"/>
    </location>
</feature>
<accession>A0A415L6I3</accession>
<evidence type="ECO:0000313" key="4">
    <source>
        <dbReference type="Proteomes" id="UP000283314"/>
    </source>
</evidence>
<sequence>MKDIIILMFRLMVCIFEIWMLFGFYNNFLKNKPRKSRNNIFIILVFALIIFAINSIDNTILNLICVPVVYFVLAIVAFNGNVFKKLFGTLIGTIVILGTELIIVAVLNITSKELIESSMVNEPSAFVLTIIVKMVTFIVFEIIKQFSSKESEMMDGKTFCLYILTPLSCLGIMFSVVFCRIDFTENSLAKSVLIIFFFCMLIGNAAIFYGYNRYAKILVEKEKNRRTVMEQKMELESYKKVNVANDRYITLLHDTNHHIKKVYSLLKKDKKDDAMNMLSKLFDKYEKAEMIEYSGNTILNTILSDYKEKSSKENIECDIFVERGFNIEYVDEIDLVAMLSNLLSNSYEAAAKSDMKKIRIQMFMQNDGSFSVIKIENSYTSMIVEEDSVLKTTKQNKEFHGLGIKSVQQIAEKYNGWLSSTWSDNVFKSVLILENSMC</sequence>
<feature type="transmembrane region" description="Helical" evidence="1">
    <location>
        <begin position="60"/>
        <end position="78"/>
    </location>
</feature>
<dbReference type="EMBL" id="QROT01000007">
    <property type="protein sequence ID" value="RHL44098.1"/>
    <property type="molecule type" value="Genomic_DNA"/>
</dbReference>
<dbReference type="PANTHER" id="PTHR40448">
    <property type="entry name" value="TWO-COMPONENT SENSOR HISTIDINE KINASE"/>
    <property type="match status" value="1"/>
</dbReference>
<keyword evidence="1" id="KW-1133">Transmembrane helix</keyword>
<keyword evidence="1" id="KW-0472">Membrane</keyword>
<name>A0A415L6I3_9FIRM</name>
<dbReference type="GO" id="GO:0042802">
    <property type="term" value="F:identical protein binding"/>
    <property type="evidence" value="ECO:0007669"/>
    <property type="project" value="TreeGrafter"/>
</dbReference>
<feature type="transmembrane region" description="Helical" evidence="1">
    <location>
        <begin position="37"/>
        <end position="54"/>
    </location>
</feature>
<dbReference type="SUPFAM" id="SSF55874">
    <property type="entry name" value="ATPase domain of HSP90 chaperone/DNA topoisomerase II/histidine kinase"/>
    <property type="match status" value="1"/>
</dbReference>
<comment type="caution">
    <text evidence="3">The sequence shown here is derived from an EMBL/GenBank/DDBJ whole genome shotgun (WGS) entry which is preliminary data.</text>
</comment>
<dbReference type="InterPro" id="IPR032834">
    <property type="entry name" value="NatK-like_C"/>
</dbReference>
<feature type="domain" description="Sensor histidine kinase NatK-like C-terminal" evidence="2">
    <location>
        <begin position="333"/>
        <end position="429"/>
    </location>
</feature>
<dbReference type="Proteomes" id="UP000283314">
    <property type="component" value="Unassembled WGS sequence"/>
</dbReference>
<dbReference type="Gene3D" id="3.30.565.10">
    <property type="entry name" value="Histidine kinase-like ATPase, C-terminal domain"/>
    <property type="match status" value="1"/>
</dbReference>
<dbReference type="PANTHER" id="PTHR40448:SF1">
    <property type="entry name" value="TWO-COMPONENT SENSOR HISTIDINE KINASE"/>
    <property type="match status" value="1"/>
</dbReference>
<evidence type="ECO:0000256" key="1">
    <source>
        <dbReference type="SAM" id="Phobius"/>
    </source>
</evidence>
<dbReference type="RefSeq" id="WP_118380042.1">
    <property type="nucleotide sequence ID" value="NZ_CABJDQ010000007.1"/>
</dbReference>
<keyword evidence="1" id="KW-0812">Transmembrane</keyword>
<dbReference type="InterPro" id="IPR036890">
    <property type="entry name" value="HATPase_C_sf"/>
</dbReference>
<evidence type="ECO:0000259" key="2">
    <source>
        <dbReference type="Pfam" id="PF14501"/>
    </source>
</evidence>
<feature type="transmembrane region" description="Helical" evidence="1">
    <location>
        <begin position="123"/>
        <end position="143"/>
    </location>
</feature>
<reference evidence="3 4" key="1">
    <citation type="submission" date="2018-08" db="EMBL/GenBank/DDBJ databases">
        <title>A genome reference for cultivated species of the human gut microbiota.</title>
        <authorList>
            <person name="Zou Y."/>
            <person name="Xue W."/>
            <person name="Luo G."/>
        </authorList>
    </citation>
    <scope>NUCLEOTIDE SEQUENCE [LARGE SCALE GENOMIC DNA]</scope>
    <source>
        <strain evidence="3 4">AF37-4</strain>
    </source>
</reference>
<dbReference type="Pfam" id="PF14501">
    <property type="entry name" value="HATPase_c_5"/>
    <property type="match status" value="1"/>
</dbReference>
<feature type="transmembrane region" description="Helical" evidence="1">
    <location>
        <begin position="159"/>
        <end position="178"/>
    </location>
</feature>
<dbReference type="GeneID" id="66467568"/>
<feature type="transmembrane region" description="Helical" evidence="1">
    <location>
        <begin position="190"/>
        <end position="211"/>
    </location>
</feature>
<gene>
    <name evidence="3" type="ORF">DW018_09950</name>
</gene>
<evidence type="ECO:0000313" key="3">
    <source>
        <dbReference type="EMBL" id="RHL44098.1"/>
    </source>
</evidence>
<dbReference type="AlphaFoldDB" id="A0A415L6I3"/>